<accession>A0A078LTE8</accession>
<dbReference type="InterPro" id="IPR049708">
    <property type="entry name" value="PP0621-like"/>
</dbReference>
<sequence>MGLFRLLFWIILIAAAFWLWRRLTSKRTSTRKPEQPTLPMVRCAQCGVHLPRDQALQERDHWYCSQAHLEQGSKPGER</sequence>
<dbReference type="EMBL" id="CCSF01000001">
    <property type="protein sequence ID" value="CDZ94414.1"/>
    <property type="molecule type" value="Genomic_DNA"/>
</dbReference>
<feature type="transmembrane region" description="Helical" evidence="1">
    <location>
        <begin position="6"/>
        <end position="23"/>
    </location>
</feature>
<evidence type="ECO:0008006" key="4">
    <source>
        <dbReference type="Google" id="ProtNLM"/>
    </source>
</evidence>
<dbReference type="STRING" id="1499686.BN1079_01733"/>
<keyword evidence="3" id="KW-1185">Reference proteome</keyword>
<dbReference type="HOGENOM" id="CLU_168222_1_1_6"/>
<keyword evidence="1" id="KW-0472">Membrane</keyword>
<dbReference type="Proteomes" id="UP000053902">
    <property type="component" value="Unassembled WGS sequence"/>
</dbReference>
<dbReference type="AlphaFoldDB" id="A0A078LTE8"/>
<keyword evidence="1" id="KW-0812">Transmembrane</keyword>
<name>A0A078LTE8_9PSED</name>
<dbReference type="NCBIfam" id="NF041023">
    <property type="entry name" value="PP0621_fam"/>
    <property type="match status" value="1"/>
</dbReference>
<evidence type="ECO:0000256" key="1">
    <source>
        <dbReference type="SAM" id="Phobius"/>
    </source>
</evidence>
<dbReference type="RefSeq" id="WP_037023664.1">
    <property type="nucleotide sequence ID" value="NZ_CCSF01000001.1"/>
</dbReference>
<proteinExistence type="predicted"/>
<evidence type="ECO:0000313" key="2">
    <source>
        <dbReference type="EMBL" id="CDZ94414.1"/>
    </source>
</evidence>
<reference evidence="2 3" key="1">
    <citation type="submission" date="2014-07" db="EMBL/GenBank/DDBJ databases">
        <authorList>
            <person name="Urmite Genomes Urmite Genomes"/>
        </authorList>
    </citation>
    <scope>NUCLEOTIDE SEQUENCE [LARGE SCALE GENOMIC DNA]</scope>
    <source>
        <strain evidence="2 3">20_BN</strain>
    </source>
</reference>
<gene>
    <name evidence="2" type="ORF">BN1079_01733</name>
</gene>
<dbReference type="eggNOG" id="ENOG5033BBV">
    <property type="taxonomic scope" value="Bacteria"/>
</dbReference>
<protein>
    <recommendedName>
        <fullName evidence="4">MYND finger</fullName>
    </recommendedName>
</protein>
<evidence type="ECO:0000313" key="3">
    <source>
        <dbReference type="Proteomes" id="UP000053902"/>
    </source>
</evidence>
<dbReference type="OrthoDB" id="9814432at2"/>
<organism evidence="2 3">
    <name type="scientific">Pseudomonas saudiphocaensis</name>
    <dbReference type="NCBI Taxonomy" id="1499686"/>
    <lineage>
        <taxon>Bacteria</taxon>
        <taxon>Pseudomonadati</taxon>
        <taxon>Pseudomonadota</taxon>
        <taxon>Gammaproteobacteria</taxon>
        <taxon>Pseudomonadales</taxon>
        <taxon>Pseudomonadaceae</taxon>
        <taxon>Pseudomonas</taxon>
    </lineage>
</organism>
<keyword evidence="1" id="KW-1133">Transmembrane helix</keyword>